<dbReference type="AlphaFoldDB" id="A0A7D9JYE5"/>
<comment type="caution">
    <text evidence="1">The sequence shown here is derived from an EMBL/GenBank/DDBJ whole genome shotgun (WGS) entry which is preliminary data.</text>
</comment>
<dbReference type="OrthoDB" id="6150661at2759"/>
<gene>
    <name evidence="1" type="ORF">PACLA_8A008953</name>
</gene>
<reference evidence="1" key="1">
    <citation type="submission" date="2020-04" db="EMBL/GenBank/DDBJ databases">
        <authorList>
            <person name="Alioto T."/>
            <person name="Alioto T."/>
            <person name="Gomez Garrido J."/>
        </authorList>
    </citation>
    <scope>NUCLEOTIDE SEQUENCE</scope>
    <source>
        <strain evidence="1">A484AB</strain>
    </source>
</reference>
<proteinExistence type="predicted"/>
<name>A0A7D9JYE5_PARCT</name>
<evidence type="ECO:0000313" key="1">
    <source>
        <dbReference type="EMBL" id="CAB4038566.1"/>
    </source>
</evidence>
<dbReference type="Proteomes" id="UP001152795">
    <property type="component" value="Unassembled WGS sequence"/>
</dbReference>
<protein>
    <submittedName>
        <fullName evidence="1">Uncharacterized protein</fullName>
    </submittedName>
</protein>
<evidence type="ECO:0000313" key="2">
    <source>
        <dbReference type="Proteomes" id="UP001152795"/>
    </source>
</evidence>
<accession>A0A7D9JYE5</accession>
<dbReference type="InterPro" id="IPR036691">
    <property type="entry name" value="Endo/exonu/phosph_ase_sf"/>
</dbReference>
<dbReference type="EMBL" id="CACRXK020024356">
    <property type="protein sequence ID" value="CAB4038566.1"/>
    <property type="molecule type" value="Genomic_DNA"/>
</dbReference>
<dbReference type="Gene3D" id="3.60.10.10">
    <property type="entry name" value="Endonuclease/exonuclease/phosphatase"/>
    <property type="match status" value="1"/>
</dbReference>
<keyword evidence="2" id="KW-1185">Reference proteome</keyword>
<dbReference type="SUPFAM" id="SSF56219">
    <property type="entry name" value="DNase I-like"/>
    <property type="match status" value="1"/>
</dbReference>
<organism evidence="1 2">
    <name type="scientific">Paramuricea clavata</name>
    <name type="common">Red gorgonian</name>
    <name type="synonym">Violescent sea-whip</name>
    <dbReference type="NCBI Taxonomy" id="317549"/>
    <lineage>
        <taxon>Eukaryota</taxon>
        <taxon>Metazoa</taxon>
        <taxon>Cnidaria</taxon>
        <taxon>Anthozoa</taxon>
        <taxon>Octocorallia</taxon>
        <taxon>Malacalcyonacea</taxon>
        <taxon>Plexauridae</taxon>
        <taxon>Paramuricea</taxon>
    </lineage>
</organism>
<sequence>MTLVKIACNQKNRLNFDHQINNHGKQLINLCKNCDIKILNERTKGDSFGRATFHGNNGISVVDYIICDQELFGNTNYFVVKPPTYLSDHSQIVTWVGIGQTNEKPDTNPGCNIEMTKLPNQYIWDNHSKNKFRESLRSQDIQKKLNEFMNSDFTTDLNGTNQCVTEFQNILLETSRKSLKIKKSKRRRKIANVAQKKWFDKDCRIKRHDLRKLSNLKHRDPTNVELKKNYHDALKSYKATLQLKQNEFHNKKMNELETASQMDFNLFWNTLKNLTDNLNTDTNSGNSPKNHEWYSHFEQLHCDHYLSEEQETIIGKLKQKENSKNLLNELDTEITTKEIK</sequence>